<evidence type="ECO:0000313" key="8">
    <source>
        <dbReference type="EMBL" id="AGU15684.1"/>
    </source>
</evidence>
<evidence type="ECO:0000259" key="7">
    <source>
        <dbReference type="PROSITE" id="PS50850"/>
    </source>
</evidence>
<dbReference type="HOGENOM" id="CLU_001265_61_2_11"/>
<protein>
    <recommendedName>
        <fullName evidence="7">Major facilitator superfamily (MFS) profile domain-containing protein</fullName>
    </recommendedName>
</protein>
<keyword evidence="5 6" id="KW-0472">Membrane</keyword>
<gene>
    <name evidence="8" type="ORF">CARG_07835</name>
</gene>
<dbReference type="GO" id="GO:0022857">
    <property type="term" value="F:transmembrane transporter activity"/>
    <property type="evidence" value="ECO:0007669"/>
    <property type="project" value="InterPro"/>
</dbReference>
<evidence type="ECO:0000256" key="6">
    <source>
        <dbReference type="SAM" id="Phobius"/>
    </source>
</evidence>
<dbReference type="InterPro" id="IPR020846">
    <property type="entry name" value="MFS_dom"/>
</dbReference>
<keyword evidence="4 6" id="KW-1133">Transmembrane helix</keyword>
<name>U3GWK1_9CORY</name>
<evidence type="ECO:0000256" key="5">
    <source>
        <dbReference type="ARBA" id="ARBA00023136"/>
    </source>
</evidence>
<dbReference type="CDD" id="cd17324">
    <property type="entry name" value="MFS_NepI_like"/>
    <property type="match status" value="1"/>
</dbReference>
<reference evidence="8 9" key="1">
    <citation type="journal article" date="2013" name="Genome Announc.">
        <title>Whole-Genome Sequence of the Clinical Strain Corynebacterium argentoratense DSM 44202, Isolated from a Human Throat Specimen.</title>
        <authorList>
            <person name="Bomholt C."/>
            <person name="Glaub A."/>
            <person name="Gravermann K."/>
            <person name="Albersmeier A."/>
            <person name="Brinkrolf K."/>
            <person name="Ruckert C."/>
            <person name="Tauch A."/>
        </authorList>
    </citation>
    <scope>NUCLEOTIDE SEQUENCE [LARGE SCALE GENOMIC DNA]</scope>
    <source>
        <strain evidence="8">DSM 44202</strain>
    </source>
</reference>
<organism evidence="8 9">
    <name type="scientific">Corynebacterium argentoratense DSM 44202</name>
    <dbReference type="NCBI Taxonomy" id="1348662"/>
    <lineage>
        <taxon>Bacteria</taxon>
        <taxon>Bacillati</taxon>
        <taxon>Actinomycetota</taxon>
        <taxon>Actinomycetes</taxon>
        <taxon>Mycobacteriales</taxon>
        <taxon>Corynebacteriaceae</taxon>
        <taxon>Corynebacterium</taxon>
    </lineage>
</organism>
<dbReference type="OrthoDB" id="9814237at2"/>
<dbReference type="InterPro" id="IPR011701">
    <property type="entry name" value="MFS"/>
</dbReference>
<evidence type="ECO:0000256" key="3">
    <source>
        <dbReference type="ARBA" id="ARBA00022692"/>
    </source>
</evidence>
<dbReference type="PANTHER" id="PTHR43124:SF3">
    <property type="entry name" value="CHLORAMPHENICOL EFFLUX PUMP RV0191"/>
    <property type="match status" value="1"/>
</dbReference>
<dbReference type="GO" id="GO:0005886">
    <property type="term" value="C:plasma membrane"/>
    <property type="evidence" value="ECO:0007669"/>
    <property type="project" value="UniProtKB-SubCell"/>
</dbReference>
<keyword evidence="2" id="KW-1003">Cell membrane</keyword>
<feature type="transmembrane region" description="Helical" evidence="6">
    <location>
        <begin position="353"/>
        <end position="375"/>
    </location>
</feature>
<feature type="transmembrane region" description="Helical" evidence="6">
    <location>
        <begin position="36"/>
        <end position="54"/>
    </location>
</feature>
<accession>U3GWK1</accession>
<dbReference type="Gene3D" id="1.20.1250.20">
    <property type="entry name" value="MFS general substrate transporter like domains"/>
    <property type="match status" value="2"/>
</dbReference>
<dbReference type="PANTHER" id="PTHR43124">
    <property type="entry name" value="PURINE EFFLUX PUMP PBUE"/>
    <property type="match status" value="1"/>
</dbReference>
<feature type="transmembrane region" description="Helical" evidence="6">
    <location>
        <begin position="195"/>
        <end position="220"/>
    </location>
</feature>
<dbReference type="SUPFAM" id="SSF103473">
    <property type="entry name" value="MFS general substrate transporter"/>
    <property type="match status" value="1"/>
</dbReference>
<proteinExistence type="predicted"/>
<evidence type="ECO:0000256" key="1">
    <source>
        <dbReference type="ARBA" id="ARBA00004651"/>
    </source>
</evidence>
<dbReference type="AlphaFoldDB" id="U3GWK1"/>
<dbReference type="PATRIC" id="fig|1348662.3.peg.1548"/>
<dbReference type="Pfam" id="PF07690">
    <property type="entry name" value="MFS_1"/>
    <property type="match status" value="1"/>
</dbReference>
<dbReference type="KEGG" id="caz:CARG_07835"/>
<evidence type="ECO:0000256" key="2">
    <source>
        <dbReference type="ARBA" id="ARBA00022475"/>
    </source>
</evidence>
<feature type="transmembrane region" description="Helical" evidence="6">
    <location>
        <begin position="125"/>
        <end position="147"/>
    </location>
</feature>
<dbReference type="EMBL" id="CP006365">
    <property type="protein sequence ID" value="AGU15684.1"/>
    <property type="molecule type" value="Genomic_DNA"/>
</dbReference>
<dbReference type="InterPro" id="IPR050189">
    <property type="entry name" value="MFS_Efflux_Transporters"/>
</dbReference>
<feature type="transmembrane region" description="Helical" evidence="6">
    <location>
        <begin position="91"/>
        <end position="113"/>
    </location>
</feature>
<feature type="transmembrane region" description="Helical" evidence="6">
    <location>
        <begin position="326"/>
        <end position="347"/>
    </location>
</feature>
<dbReference type="Proteomes" id="UP000016943">
    <property type="component" value="Chromosome"/>
</dbReference>
<keyword evidence="9" id="KW-1185">Reference proteome</keyword>
<sequence length="376" mass="38520">MVALALGGFAIGVTEFVSMGLLGLIADDFAITEDQAGRIIAAYALGVVVGAPLIATLTGKLPRRRLLLLLTAGLVIGNGLSAIATTYPMLIVARFIAGVPHGAYFSVAGLSAASMAAQGARGRAIAFLGFGFAFATVGGVPAVQALGAHFHWSLAYAIVTVLAAATLVSLWFLMPHMTQMPSTNARTELSAFTRPQVLLTLLTGAVGFGGMFAVYTYISWTMTQRAGLNIEWMWVVLMAYGLGMLAGNWLGGRLSDRSVEFTVTLALSAIAICLVAFYFTSANAIAGTINFGLIGMFGSVLVPALQVRLMDTAGEAQTLAAALNHSALNFANAGGAALGGAVIAHGFGYSAPALVGAALSVVALGIFIPTAKAAAK</sequence>
<feature type="transmembrane region" description="Helical" evidence="6">
    <location>
        <begin position="66"/>
        <end position="85"/>
    </location>
</feature>
<feature type="transmembrane region" description="Helical" evidence="6">
    <location>
        <begin position="258"/>
        <end position="279"/>
    </location>
</feature>
<dbReference type="InterPro" id="IPR036259">
    <property type="entry name" value="MFS_trans_sf"/>
</dbReference>
<dbReference type="eggNOG" id="COG2814">
    <property type="taxonomic scope" value="Bacteria"/>
</dbReference>
<feature type="transmembrane region" description="Helical" evidence="6">
    <location>
        <begin position="153"/>
        <end position="174"/>
    </location>
</feature>
<evidence type="ECO:0000256" key="4">
    <source>
        <dbReference type="ARBA" id="ARBA00022989"/>
    </source>
</evidence>
<dbReference type="STRING" id="1348662.CARG_07835"/>
<feature type="transmembrane region" description="Helical" evidence="6">
    <location>
        <begin position="285"/>
        <end position="305"/>
    </location>
</feature>
<feature type="transmembrane region" description="Helical" evidence="6">
    <location>
        <begin position="232"/>
        <end position="251"/>
    </location>
</feature>
<feature type="domain" description="Major facilitator superfamily (MFS) profile" evidence="7">
    <location>
        <begin position="1"/>
        <end position="375"/>
    </location>
</feature>
<comment type="subcellular location">
    <subcellularLocation>
        <location evidence="1">Cell membrane</location>
        <topology evidence="1">Multi-pass membrane protein</topology>
    </subcellularLocation>
</comment>
<evidence type="ECO:0000313" key="9">
    <source>
        <dbReference type="Proteomes" id="UP000016943"/>
    </source>
</evidence>
<dbReference type="PROSITE" id="PS50850">
    <property type="entry name" value="MFS"/>
    <property type="match status" value="1"/>
</dbReference>
<keyword evidence="3 6" id="KW-0812">Transmembrane</keyword>